<reference evidence="3" key="1">
    <citation type="submission" date="2022-08" db="EMBL/GenBank/DDBJ databases">
        <title>Polycladomyces zharkentsis sp. nov., a novel thermophilic CMC and starch-degrading bacterium isolated from a geothermal spring in Kazakhstan.</title>
        <authorList>
            <person name="Mashzhan A."/>
            <person name="Kistaubaeva A."/>
            <person name="Javier-Lopez R."/>
            <person name="Birkeland N.-K."/>
        </authorList>
    </citation>
    <scope>NUCLEOTIDE SEQUENCE</scope>
    <source>
        <strain evidence="3">KSR 13</strain>
    </source>
</reference>
<name>A0ABT8IRQ8_9BACL</name>
<proteinExistence type="predicted"/>
<keyword evidence="2" id="KW-0732">Signal</keyword>
<dbReference type="EMBL" id="JANRHH010000055">
    <property type="protein sequence ID" value="MDN4595490.1"/>
    <property type="molecule type" value="Genomic_DNA"/>
</dbReference>
<sequence>MSGAWTKKMAVSCAVVAGVVWLMAGCSVQTAVQALQSVQEQKKPLTVDQVVDKSIDTMEKLKGEKWHIQADQKILGPEDPGENTRSSRNDV</sequence>
<keyword evidence="4" id="KW-1185">Reference proteome</keyword>
<feature type="region of interest" description="Disordered" evidence="1">
    <location>
        <begin position="71"/>
        <end position="91"/>
    </location>
</feature>
<evidence type="ECO:0000256" key="2">
    <source>
        <dbReference type="SAM" id="SignalP"/>
    </source>
</evidence>
<protein>
    <submittedName>
        <fullName evidence="3">Uncharacterized protein</fullName>
    </submittedName>
</protein>
<dbReference type="PROSITE" id="PS51257">
    <property type="entry name" value="PROKAR_LIPOPROTEIN"/>
    <property type="match status" value="1"/>
</dbReference>
<dbReference type="Proteomes" id="UP001174196">
    <property type="component" value="Unassembled WGS sequence"/>
</dbReference>
<feature type="signal peptide" evidence="2">
    <location>
        <begin position="1"/>
        <end position="24"/>
    </location>
</feature>
<gene>
    <name evidence="3" type="ORF">NWF35_16650</name>
</gene>
<comment type="caution">
    <text evidence="3">The sequence shown here is derived from an EMBL/GenBank/DDBJ whole genome shotgun (WGS) entry which is preliminary data.</text>
</comment>
<dbReference type="RefSeq" id="WP_301240651.1">
    <property type="nucleotide sequence ID" value="NZ_JANRHH010000055.1"/>
</dbReference>
<organism evidence="3 4">
    <name type="scientific">Polycladomyces subterraneus</name>
    <dbReference type="NCBI Taxonomy" id="1016997"/>
    <lineage>
        <taxon>Bacteria</taxon>
        <taxon>Bacillati</taxon>
        <taxon>Bacillota</taxon>
        <taxon>Bacilli</taxon>
        <taxon>Bacillales</taxon>
        <taxon>Thermoactinomycetaceae</taxon>
        <taxon>Polycladomyces</taxon>
    </lineage>
</organism>
<accession>A0ABT8IRQ8</accession>
<evidence type="ECO:0000313" key="4">
    <source>
        <dbReference type="Proteomes" id="UP001174196"/>
    </source>
</evidence>
<evidence type="ECO:0000256" key="1">
    <source>
        <dbReference type="SAM" id="MobiDB-lite"/>
    </source>
</evidence>
<feature type="chain" id="PRO_5046744543" evidence="2">
    <location>
        <begin position="25"/>
        <end position="91"/>
    </location>
</feature>
<evidence type="ECO:0000313" key="3">
    <source>
        <dbReference type="EMBL" id="MDN4595490.1"/>
    </source>
</evidence>